<reference evidence="3" key="1">
    <citation type="journal article" date="2019" name="Int. J. Syst. Evol. Microbiol.">
        <title>The Global Catalogue of Microorganisms (GCM) 10K type strain sequencing project: providing services to taxonomists for standard genome sequencing and annotation.</title>
        <authorList>
            <consortium name="The Broad Institute Genomics Platform"/>
            <consortium name="The Broad Institute Genome Sequencing Center for Infectious Disease"/>
            <person name="Wu L."/>
            <person name="Ma J."/>
        </authorList>
    </citation>
    <scope>NUCLEOTIDE SEQUENCE [LARGE SCALE GENOMIC DNA]</scope>
    <source>
        <strain evidence="3">JCM 17926</strain>
    </source>
</reference>
<dbReference type="CDD" id="cd07040">
    <property type="entry name" value="HP"/>
    <property type="match status" value="1"/>
</dbReference>
<keyword evidence="3" id="KW-1185">Reference proteome</keyword>
<feature type="signal peptide" evidence="1">
    <location>
        <begin position="1"/>
        <end position="19"/>
    </location>
</feature>
<dbReference type="Gene3D" id="3.40.50.1240">
    <property type="entry name" value="Phosphoglycerate mutase-like"/>
    <property type="match status" value="1"/>
</dbReference>
<protein>
    <submittedName>
        <fullName evidence="2">Phosphoglycerate mutase family protein</fullName>
    </submittedName>
</protein>
<dbReference type="Proteomes" id="UP001500552">
    <property type="component" value="Unassembled WGS sequence"/>
</dbReference>
<gene>
    <name evidence="2" type="ORF">GCM10023188_45660</name>
</gene>
<dbReference type="Pfam" id="PF00300">
    <property type="entry name" value="His_Phos_1"/>
    <property type="match status" value="1"/>
</dbReference>
<keyword evidence="1" id="KW-0732">Signal</keyword>
<proteinExistence type="predicted"/>
<evidence type="ECO:0000313" key="3">
    <source>
        <dbReference type="Proteomes" id="UP001500552"/>
    </source>
</evidence>
<comment type="caution">
    <text evidence="2">The sequence shown here is derived from an EMBL/GenBank/DDBJ whole genome shotgun (WGS) entry which is preliminary data.</text>
</comment>
<dbReference type="InterPro" id="IPR013078">
    <property type="entry name" value="His_Pase_superF_clade-1"/>
</dbReference>
<organism evidence="2 3">
    <name type="scientific">Pontibacter saemangeumensis</name>
    <dbReference type="NCBI Taxonomy" id="1084525"/>
    <lineage>
        <taxon>Bacteria</taxon>
        <taxon>Pseudomonadati</taxon>
        <taxon>Bacteroidota</taxon>
        <taxon>Cytophagia</taxon>
        <taxon>Cytophagales</taxon>
        <taxon>Hymenobacteraceae</taxon>
        <taxon>Pontibacter</taxon>
    </lineage>
</organism>
<name>A0ABP8M659_9BACT</name>
<dbReference type="SUPFAM" id="SSF53254">
    <property type="entry name" value="Phosphoglycerate mutase-like"/>
    <property type="match status" value="1"/>
</dbReference>
<feature type="chain" id="PRO_5045282382" evidence="1">
    <location>
        <begin position="20"/>
        <end position="191"/>
    </location>
</feature>
<dbReference type="InterPro" id="IPR029033">
    <property type="entry name" value="His_PPase_superfam"/>
</dbReference>
<evidence type="ECO:0000313" key="2">
    <source>
        <dbReference type="EMBL" id="GAA4444116.1"/>
    </source>
</evidence>
<dbReference type="EMBL" id="BAABHC010000039">
    <property type="protein sequence ID" value="GAA4444116.1"/>
    <property type="molecule type" value="Genomic_DNA"/>
</dbReference>
<accession>A0ABP8M659</accession>
<dbReference type="RefSeq" id="WP_345162809.1">
    <property type="nucleotide sequence ID" value="NZ_BAABHC010000039.1"/>
</dbReference>
<sequence>MKLHILFKLWGALLLCCTAACQGNSGERALDASASNTGTTPTVIYVVRHAEKDTSDARNEDPALTPAGEARAEALRALLEGQEVDALFTTKYIRNKNTLKPLAEAKQLEMQEYEAHDFSNLKEQILQHHQGETVVVVGHSNTVLPIIEEFGAAKPVAAIPDSEYTYLFKLTVTPDGAATVETDRFGASSTE</sequence>
<evidence type="ECO:0000256" key="1">
    <source>
        <dbReference type="SAM" id="SignalP"/>
    </source>
</evidence>